<dbReference type="GO" id="GO:0005524">
    <property type="term" value="F:ATP binding"/>
    <property type="evidence" value="ECO:0007669"/>
    <property type="project" value="InterPro"/>
</dbReference>
<reference evidence="2 3" key="1">
    <citation type="journal article" date="2020" name="Nat. Microbiol.">
        <title>Lysogenic host-virus interactions in SAR11 marine bacteria.</title>
        <authorList>
            <person name="Morris R.M."/>
            <person name="Cain K.R."/>
            <person name="Hvorecny K.L."/>
            <person name="Kollman J.M."/>
        </authorList>
    </citation>
    <scope>NUCLEOTIDE SEQUENCE [LARGE SCALE GENOMIC DNA]</scope>
    <source>
        <strain evidence="2 3">NP1</strain>
    </source>
</reference>
<dbReference type="GO" id="GO:0009254">
    <property type="term" value="P:peptidoglycan turnover"/>
    <property type="evidence" value="ECO:0007669"/>
    <property type="project" value="InterPro"/>
</dbReference>
<dbReference type="GO" id="GO:0016773">
    <property type="term" value="F:phosphotransferase activity, alcohol group as acceptor"/>
    <property type="evidence" value="ECO:0007669"/>
    <property type="project" value="InterPro"/>
</dbReference>
<dbReference type="Gene3D" id="3.30.420.40">
    <property type="match status" value="2"/>
</dbReference>
<dbReference type="InterPro" id="IPR043129">
    <property type="entry name" value="ATPase_NBD"/>
</dbReference>
<name>A0A6H1Q1D6_9PROT</name>
<evidence type="ECO:0000256" key="1">
    <source>
        <dbReference type="ARBA" id="ARBA00023277"/>
    </source>
</evidence>
<dbReference type="AlphaFoldDB" id="A0A6H1Q1D6"/>
<dbReference type="PANTHER" id="PTHR30605">
    <property type="entry name" value="ANHYDRO-N-ACETYLMURAMIC ACID KINASE"/>
    <property type="match status" value="1"/>
</dbReference>
<dbReference type="KEGG" id="peg:E5R92_02385"/>
<dbReference type="SUPFAM" id="SSF53067">
    <property type="entry name" value="Actin-like ATPase domain"/>
    <property type="match status" value="1"/>
</dbReference>
<dbReference type="Proteomes" id="UP000501094">
    <property type="component" value="Chromosome"/>
</dbReference>
<dbReference type="InterPro" id="IPR005338">
    <property type="entry name" value="Anhydro_N_Ac-Mur_kinase"/>
</dbReference>
<dbReference type="NCBIfam" id="NF007141">
    <property type="entry name" value="PRK09585.1-5"/>
    <property type="match status" value="1"/>
</dbReference>
<proteinExistence type="predicted"/>
<dbReference type="GO" id="GO:0006040">
    <property type="term" value="P:amino sugar metabolic process"/>
    <property type="evidence" value="ECO:0007669"/>
    <property type="project" value="InterPro"/>
</dbReference>
<keyword evidence="1" id="KW-0119">Carbohydrate metabolism</keyword>
<accession>A0A6H1Q1D6</accession>
<gene>
    <name evidence="2" type="ORF">E5R92_02385</name>
</gene>
<keyword evidence="3" id="KW-1185">Reference proteome</keyword>
<dbReference type="GO" id="GO:0016301">
    <property type="term" value="F:kinase activity"/>
    <property type="evidence" value="ECO:0007669"/>
    <property type="project" value="UniProtKB-KW"/>
</dbReference>
<dbReference type="RefSeq" id="WP_168606519.1">
    <property type="nucleotide sequence ID" value="NZ_CP038852.1"/>
</dbReference>
<keyword evidence="2" id="KW-0418">Kinase</keyword>
<organism evidence="2 3">
    <name type="scientific">Candidatus Pelagibacter giovannonii</name>
    <dbReference type="NCBI Taxonomy" id="2563896"/>
    <lineage>
        <taxon>Bacteria</taxon>
        <taxon>Pseudomonadati</taxon>
        <taxon>Pseudomonadota</taxon>
        <taxon>Alphaproteobacteria</taxon>
        <taxon>Candidatus Pelagibacterales</taxon>
        <taxon>Candidatus Pelagibacteraceae</taxon>
        <taxon>Candidatus Pelagibacter</taxon>
    </lineage>
</organism>
<dbReference type="EMBL" id="CP038852">
    <property type="protein sequence ID" value="QIZ20634.1"/>
    <property type="molecule type" value="Genomic_DNA"/>
</dbReference>
<dbReference type="EC" id="2.7.1.170" evidence="2"/>
<evidence type="ECO:0000313" key="3">
    <source>
        <dbReference type="Proteomes" id="UP000501094"/>
    </source>
</evidence>
<sequence length="375" mass="42112">MEKFYTSLGLMSGTSMDGVDASIIRSDGESNYEPIFDKYFEYDAVIYSDLLNLRDKINSIKDLTTNSYQINELERKITLFHAKISKEIIKNTEIDVDLVGFHGQTILHNAQEKISKQIGEGNLLSSLLKKEVVYNFRENDILNGGQGAPLAPIFHNLLVNQNKIEKPACVLNVGGIANITLVISKNNEDLTSFDVGPGNCLLDEWVRRHTQMKYDENGKTSKTGKTSEVILNQAIDNFDNINYQKKLSFDIKDFDLSFVKGLSYEDGLSTLVDFTAIIIYQSILKSIKIKENEKLLIIVCGGGRKNLSLMESIRKRLPKNISLKIIDDYKIDGDFIESQAFAYLAIRSALKKVISFPNTTDVLKPSIGGVLVKNF</sequence>
<keyword evidence="2" id="KW-0808">Transferase</keyword>
<evidence type="ECO:0000313" key="2">
    <source>
        <dbReference type="EMBL" id="QIZ20634.1"/>
    </source>
</evidence>
<dbReference type="Pfam" id="PF03702">
    <property type="entry name" value="AnmK"/>
    <property type="match status" value="1"/>
</dbReference>
<protein>
    <submittedName>
        <fullName evidence="2">Anhydro-N-acetylmuramic acid kinase</fullName>
        <ecNumber evidence="2">2.7.1.170</ecNumber>
    </submittedName>
</protein>
<dbReference type="PANTHER" id="PTHR30605:SF0">
    <property type="entry name" value="ANHYDRO-N-ACETYLMURAMIC ACID KINASE"/>
    <property type="match status" value="1"/>
</dbReference>